<dbReference type="Proteomes" id="UP000887013">
    <property type="component" value="Unassembled WGS sequence"/>
</dbReference>
<organism evidence="1 2">
    <name type="scientific">Nephila pilipes</name>
    <name type="common">Giant wood spider</name>
    <name type="synonym">Nephila maculata</name>
    <dbReference type="NCBI Taxonomy" id="299642"/>
    <lineage>
        <taxon>Eukaryota</taxon>
        <taxon>Metazoa</taxon>
        <taxon>Ecdysozoa</taxon>
        <taxon>Arthropoda</taxon>
        <taxon>Chelicerata</taxon>
        <taxon>Arachnida</taxon>
        <taxon>Araneae</taxon>
        <taxon>Araneomorphae</taxon>
        <taxon>Entelegynae</taxon>
        <taxon>Araneoidea</taxon>
        <taxon>Nephilidae</taxon>
        <taxon>Nephila</taxon>
    </lineage>
</organism>
<evidence type="ECO:0000313" key="2">
    <source>
        <dbReference type="Proteomes" id="UP000887013"/>
    </source>
</evidence>
<dbReference type="EMBL" id="BMAW01066861">
    <property type="protein sequence ID" value="GFT56769.1"/>
    <property type="molecule type" value="Genomic_DNA"/>
</dbReference>
<reference evidence="1" key="1">
    <citation type="submission" date="2020-08" db="EMBL/GenBank/DDBJ databases">
        <title>Multicomponent nature underlies the extraordinary mechanical properties of spider dragline silk.</title>
        <authorList>
            <person name="Kono N."/>
            <person name="Nakamura H."/>
            <person name="Mori M."/>
            <person name="Yoshida Y."/>
            <person name="Ohtoshi R."/>
            <person name="Malay A.D."/>
            <person name="Moran D.A.P."/>
            <person name="Tomita M."/>
            <person name="Numata K."/>
            <person name="Arakawa K."/>
        </authorList>
    </citation>
    <scope>NUCLEOTIDE SEQUENCE</scope>
</reference>
<evidence type="ECO:0000313" key="1">
    <source>
        <dbReference type="EMBL" id="GFT56769.1"/>
    </source>
</evidence>
<proteinExistence type="predicted"/>
<keyword evidence="2" id="KW-1185">Reference proteome</keyword>
<comment type="caution">
    <text evidence="1">The sequence shown here is derived from an EMBL/GenBank/DDBJ whole genome shotgun (WGS) entry which is preliminary data.</text>
</comment>
<protein>
    <submittedName>
        <fullName evidence="1">Uncharacterized protein</fullName>
    </submittedName>
</protein>
<sequence length="117" mass="13314">MIPGDLQLILNNFKTTGTVKETKSVHYGKFNLGLCSGLCEEEKSVCWKLAYQDCETVKEVNSSHSKLSYDNSGSPNRRSFSKQYLCFIVPDSTQPVDLLVGRPFLYLPHMEKYELDI</sequence>
<dbReference type="AlphaFoldDB" id="A0A8X6TYE9"/>
<gene>
    <name evidence="1" type="ORF">NPIL_92701</name>
</gene>
<accession>A0A8X6TYE9</accession>
<name>A0A8X6TYE9_NEPPI</name>